<evidence type="ECO:0000313" key="1">
    <source>
        <dbReference type="EMBL" id="KAK3282256.1"/>
    </source>
</evidence>
<keyword evidence="2" id="KW-1185">Reference proteome</keyword>
<sequence>MPHSAEYAIDFVPNSHVERDSYVDPDSPELRPVEKVPPLAIRVVVPIDHLLLWPSCIIHRAAEHTGSGDKLSTFMYGANGRIHSFDHPTALDLLTAIDNLPSDDEGKQLLVQIVGAQLLDSARGVLKALHGNSKEGNKAGVEASGKILAQVLPVVNNASYSVQDLKATTIKNLMIWAEVVTPLIEEHGQDPLTRFKDSSVVPTEVKSKVKNEVPWVCTPHSYPYMEWKDLAESTTGLSLEL</sequence>
<accession>A0AAE0LEA0</accession>
<name>A0AAE0LEA0_9CHLO</name>
<dbReference type="Proteomes" id="UP001190700">
    <property type="component" value="Unassembled WGS sequence"/>
</dbReference>
<dbReference type="EMBL" id="LGRX02003413">
    <property type="protein sequence ID" value="KAK3282256.1"/>
    <property type="molecule type" value="Genomic_DNA"/>
</dbReference>
<dbReference type="AlphaFoldDB" id="A0AAE0LEA0"/>
<proteinExistence type="predicted"/>
<gene>
    <name evidence="1" type="ORF">CYMTET_10000</name>
</gene>
<protein>
    <submittedName>
        <fullName evidence="1">Uncharacterized protein</fullName>
    </submittedName>
</protein>
<comment type="caution">
    <text evidence="1">The sequence shown here is derived from an EMBL/GenBank/DDBJ whole genome shotgun (WGS) entry which is preliminary data.</text>
</comment>
<evidence type="ECO:0000313" key="2">
    <source>
        <dbReference type="Proteomes" id="UP001190700"/>
    </source>
</evidence>
<reference evidence="1 2" key="1">
    <citation type="journal article" date="2015" name="Genome Biol. Evol.">
        <title>Comparative Genomics of a Bacterivorous Green Alga Reveals Evolutionary Causalities and Consequences of Phago-Mixotrophic Mode of Nutrition.</title>
        <authorList>
            <person name="Burns J.A."/>
            <person name="Paasch A."/>
            <person name="Narechania A."/>
            <person name="Kim E."/>
        </authorList>
    </citation>
    <scope>NUCLEOTIDE SEQUENCE [LARGE SCALE GENOMIC DNA]</scope>
    <source>
        <strain evidence="1 2">PLY_AMNH</strain>
    </source>
</reference>
<organism evidence="1 2">
    <name type="scientific">Cymbomonas tetramitiformis</name>
    <dbReference type="NCBI Taxonomy" id="36881"/>
    <lineage>
        <taxon>Eukaryota</taxon>
        <taxon>Viridiplantae</taxon>
        <taxon>Chlorophyta</taxon>
        <taxon>Pyramimonadophyceae</taxon>
        <taxon>Pyramimonadales</taxon>
        <taxon>Pyramimonadaceae</taxon>
        <taxon>Cymbomonas</taxon>
    </lineage>
</organism>